<gene>
    <name evidence="1" type="ORF">IWQ57_004036</name>
</gene>
<evidence type="ECO:0000313" key="2">
    <source>
        <dbReference type="Proteomes" id="UP001140234"/>
    </source>
</evidence>
<dbReference type="Proteomes" id="UP001140234">
    <property type="component" value="Unassembled WGS sequence"/>
</dbReference>
<evidence type="ECO:0000313" key="1">
    <source>
        <dbReference type="EMBL" id="KAJ2767230.1"/>
    </source>
</evidence>
<sequence length="496" mass="53878">MLRAHRERQRKLLPLFSPELLPLRVGFAQSLRDTFLIFTAVFWVGISFLYGAGYDTMRHIKGASFVFCNFDNSPAADALSSMLIGAFAGHDMPQLTDYTGTAWCASTHAVDGAVWHGHAWGAVYVNRGFGESLANAVLAGAAYDPAAAVTLDIQESRHFLKASTVNHLAEAAVSGVEGPFAQQALDTVLARAGGDAAAAVSRANPRAIVLPFSYRVNNVAPYHFDTSLYVLSVALSMCMVAGSFMPSNMWKSIEEPFYRRLRVSQLVALRLAVTLGWAVLICLQAAGIMVIFHGPSWWPGARDYFAIFGIFLLNTAAVAFFIDCWQNWLHPRFLLAAYFVLVAFNIAGAVFGRELNDPFFNLLLAAPFHSSGMLLRTLLTNGSYQRLTYCLTMNFCLTGFWCALSAFLVARKARLVKAGVWTMANIPPPPPQKIQPDAQPDDAAAFAESEKSLGQRRGSSATHMSGSGVSLESGRSDSTSIAGSSSSSTDIEIQDR</sequence>
<comment type="caution">
    <text evidence="1">The sequence shown here is derived from an EMBL/GenBank/DDBJ whole genome shotgun (WGS) entry which is preliminary data.</text>
</comment>
<organism evidence="1 2">
    <name type="scientific">Coemansia nantahalensis</name>
    <dbReference type="NCBI Taxonomy" id="2789366"/>
    <lineage>
        <taxon>Eukaryota</taxon>
        <taxon>Fungi</taxon>
        <taxon>Fungi incertae sedis</taxon>
        <taxon>Zoopagomycota</taxon>
        <taxon>Kickxellomycotina</taxon>
        <taxon>Kickxellomycetes</taxon>
        <taxon>Kickxellales</taxon>
        <taxon>Kickxellaceae</taxon>
        <taxon>Coemansia</taxon>
    </lineage>
</organism>
<accession>A0ACC1JUA1</accession>
<name>A0ACC1JUA1_9FUNG</name>
<protein>
    <submittedName>
        <fullName evidence="1">Uncharacterized protein</fullName>
    </submittedName>
</protein>
<reference evidence="1" key="1">
    <citation type="submission" date="2022-07" db="EMBL/GenBank/DDBJ databases">
        <title>Phylogenomic reconstructions and comparative analyses of Kickxellomycotina fungi.</title>
        <authorList>
            <person name="Reynolds N.K."/>
            <person name="Stajich J.E."/>
            <person name="Barry K."/>
            <person name="Grigoriev I.V."/>
            <person name="Crous P."/>
            <person name="Smith M.E."/>
        </authorList>
    </citation>
    <scope>NUCLEOTIDE SEQUENCE</scope>
    <source>
        <strain evidence="1">CBS 109366</strain>
    </source>
</reference>
<keyword evidence="2" id="KW-1185">Reference proteome</keyword>
<proteinExistence type="predicted"/>
<dbReference type="EMBL" id="JANBUJ010001477">
    <property type="protein sequence ID" value="KAJ2767230.1"/>
    <property type="molecule type" value="Genomic_DNA"/>
</dbReference>